<evidence type="ECO:0008006" key="3">
    <source>
        <dbReference type="Google" id="ProtNLM"/>
    </source>
</evidence>
<reference evidence="1" key="1">
    <citation type="submission" date="2021-12" db="EMBL/GenBank/DDBJ databases">
        <title>Description of Gramella crocea sp. nov., a new bacterium isolated from activated sludge.</title>
        <authorList>
            <person name="Zhang X."/>
        </authorList>
    </citation>
    <scope>NUCLEOTIDE SEQUENCE</scope>
    <source>
        <strain evidence="1">YB25</strain>
    </source>
</reference>
<proteinExistence type="predicted"/>
<evidence type="ECO:0000313" key="2">
    <source>
        <dbReference type="Proteomes" id="UP001139344"/>
    </source>
</evidence>
<gene>
    <name evidence="1" type="ORF">LU635_15310</name>
</gene>
<evidence type="ECO:0000313" key="1">
    <source>
        <dbReference type="EMBL" id="MCG9973018.1"/>
    </source>
</evidence>
<dbReference type="Proteomes" id="UP001139344">
    <property type="component" value="Unassembled WGS sequence"/>
</dbReference>
<dbReference type="InterPro" id="IPR029044">
    <property type="entry name" value="Nucleotide-diphossugar_trans"/>
</dbReference>
<dbReference type="EMBL" id="JAJSON010000026">
    <property type="protein sequence ID" value="MCG9973018.1"/>
    <property type="molecule type" value="Genomic_DNA"/>
</dbReference>
<accession>A0A9X1V1G5</accession>
<dbReference type="RefSeq" id="WP_240100379.1">
    <property type="nucleotide sequence ID" value="NZ_JAJSON010000026.1"/>
</dbReference>
<sequence length="303" mass="35911">MDCFCTIITADYLFFARTLHASLQKFDNKVNFEVLIVDGNVEVIDEHLQIYTLENIKESYPDDFEKIKRFESDPASNLRWALKPLFLKFLLTKEKFKKAIFIDPDIHFYNSPFFLFDELDKTDVLLTPHWRSRDPKLDSENFDQLFTGGLYNAGFFACTPEALNILDWWLEVCSYKMVKSQGFYVDQAYLNLLPVYFPGQVRQIEHRGCNVSNWNFIECERRMINNQVLINGVYPIIFIHFTPGTLKLIHSGKDKLLDEHLDEYTKALRKFNPHFEFETSEKEVNPEKPKNKYIKILKRKFKL</sequence>
<protein>
    <recommendedName>
        <fullName evidence="3">Glycosyl transferase</fullName>
    </recommendedName>
</protein>
<dbReference type="AlphaFoldDB" id="A0A9X1V1G5"/>
<keyword evidence="2" id="KW-1185">Reference proteome</keyword>
<organism evidence="1 2">
    <name type="scientific">Christiangramia crocea</name>
    <dbReference type="NCBI Taxonomy" id="2904124"/>
    <lineage>
        <taxon>Bacteria</taxon>
        <taxon>Pseudomonadati</taxon>
        <taxon>Bacteroidota</taxon>
        <taxon>Flavobacteriia</taxon>
        <taxon>Flavobacteriales</taxon>
        <taxon>Flavobacteriaceae</taxon>
        <taxon>Christiangramia</taxon>
    </lineage>
</organism>
<name>A0A9X1V1G5_9FLAO</name>
<comment type="caution">
    <text evidence="1">The sequence shown here is derived from an EMBL/GenBank/DDBJ whole genome shotgun (WGS) entry which is preliminary data.</text>
</comment>
<dbReference type="SUPFAM" id="SSF53448">
    <property type="entry name" value="Nucleotide-diphospho-sugar transferases"/>
    <property type="match status" value="1"/>
</dbReference>
<dbReference type="Gene3D" id="3.90.550.10">
    <property type="entry name" value="Spore Coat Polysaccharide Biosynthesis Protein SpsA, Chain A"/>
    <property type="match status" value="1"/>
</dbReference>